<evidence type="ECO:0000313" key="1">
    <source>
        <dbReference type="EMBL" id="MCJ2189045.1"/>
    </source>
</evidence>
<evidence type="ECO:0000313" key="2">
    <source>
        <dbReference type="Proteomes" id="UP001202281"/>
    </source>
</evidence>
<dbReference type="RefSeq" id="WP_243924212.1">
    <property type="nucleotide sequence ID" value="NZ_JALHLG010000059.1"/>
</dbReference>
<protein>
    <recommendedName>
        <fullName evidence="3">3'-5' exonuclease</fullName>
    </recommendedName>
</protein>
<gene>
    <name evidence="1" type="ORF">MTR66_19775</name>
</gene>
<evidence type="ECO:0008006" key="3">
    <source>
        <dbReference type="Google" id="ProtNLM"/>
    </source>
</evidence>
<reference evidence="1 2" key="1">
    <citation type="submission" date="2022-04" db="EMBL/GenBank/DDBJ databases">
        <title>Identification of a novel bacterium isolated from mangrove sediments.</title>
        <authorList>
            <person name="Pan X."/>
        </authorList>
    </citation>
    <scope>NUCLEOTIDE SEQUENCE [LARGE SCALE GENOMIC DNA]</scope>
    <source>
        <strain evidence="1 2">B2638</strain>
    </source>
</reference>
<dbReference type="Proteomes" id="UP001202281">
    <property type="component" value="Unassembled WGS sequence"/>
</dbReference>
<dbReference type="EMBL" id="JALHLG010000059">
    <property type="protein sequence ID" value="MCJ2189045.1"/>
    <property type="molecule type" value="Genomic_DNA"/>
</dbReference>
<sequence length="260" mass="29278">MPMHKFTFFDTESTWDQDLHVGDKTIEPDLYRYRIGSKRIFAASAFDLTLDEQGQITCERISSWTEHHYGDEEAVVAHLFDHLRARPDYTAVGFGSIATDVSILTLAAMEYGIQRPRQFLKQRPATTLNSLRAHPGGHFDLGLALKGGGKTWHHLSEVILRLGLPTSLLQHKRSVPFPQSAGDWADVRAHIELDAVLLAIAMMAWCRSEGQTGLDPMMAALAILEWTRREARMTEAMQALLAEVCHDLTRRVTERMLLAA</sequence>
<proteinExistence type="predicted"/>
<accession>A0ABT0BVN0</accession>
<organism evidence="1 2">
    <name type="scientific">Novosphingobium beihaiensis</name>
    <dbReference type="NCBI Taxonomy" id="2930389"/>
    <lineage>
        <taxon>Bacteria</taxon>
        <taxon>Pseudomonadati</taxon>
        <taxon>Pseudomonadota</taxon>
        <taxon>Alphaproteobacteria</taxon>
        <taxon>Sphingomonadales</taxon>
        <taxon>Sphingomonadaceae</taxon>
        <taxon>Novosphingobium</taxon>
    </lineage>
</organism>
<keyword evidence="2" id="KW-1185">Reference proteome</keyword>
<name>A0ABT0BVN0_9SPHN</name>
<comment type="caution">
    <text evidence="1">The sequence shown here is derived from an EMBL/GenBank/DDBJ whole genome shotgun (WGS) entry which is preliminary data.</text>
</comment>